<dbReference type="RefSeq" id="XP_002483601.1">
    <property type="nucleotide sequence ID" value="XM_002483556.1"/>
</dbReference>
<dbReference type="OrthoDB" id="4821062at2759"/>
<feature type="region of interest" description="Disordered" evidence="1">
    <location>
        <begin position="48"/>
        <end position="69"/>
    </location>
</feature>
<accession>B8MGY6</accession>
<dbReference type="Proteomes" id="UP000001745">
    <property type="component" value="Unassembled WGS sequence"/>
</dbReference>
<dbReference type="InParanoid" id="B8MGY6"/>
<evidence type="ECO:0000313" key="2">
    <source>
        <dbReference type="EMBL" id="EED16367.1"/>
    </source>
</evidence>
<gene>
    <name evidence="2" type="ORF">TSTA_014590</name>
</gene>
<protein>
    <submittedName>
        <fullName evidence="2">Uncharacterized protein</fullName>
    </submittedName>
</protein>
<dbReference type="HOGENOM" id="CLU_654128_0_0_1"/>
<keyword evidence="3" id="KW-1185">Reference proteome</keyword>
<evidence type="ECO:0000313" key="3">
    <source>
        <dbReference type="Proteomes" id="UP000001745"/>
    </source>
</evidence>
<proteinExistence type="predicted"/>
<dbReference type="GeneID" id="8107842"/>
<dbReference type="AlphaFoldDB" id="B8MGY6"/>
<dbReference type="OMA" id="THMIDSA"/>
<name>B8MGY6_TALSN</name>
<dbReference type="EMBL" id="EQ962656">
    <property type="protein sequence ID" value="EED16367.1"/>
    <property type="molecule type" value="Genomic_DNA"/>
</dbReference>
<dbReference type="VEuPathDB" id="FungiDB:TSTA_014590"/>
<evidence type="ECO:0000256" key="1">
    <source>
        <dbReference type="SAM" id="MobiDB-lite"/>
    </source>
</evidence>
<reference evidence="3" key="1">
    <citation type="journal article" date="2015" name="Genome Announc.">
        <title>Genome sequence of the AIDS-associated pathogen Penicillium marneffei (ATCC18224) and its near taxonomic relative Talaromyces stipitatus (ATCC10500).</title>
        <authorList>
            <person name="Nierman W.C."/>
            <person name="Fedorova-Abrams N.D."/>
            <person name="Andrianopoulos A."/>
        </authorList>
    </citation>
    <scope>NUCLEOTIDE SEQUENCE [LARGE SCALE GENOMIC DNA]</scope>
    <source>
        <strain evidence="3">ATCC 10500 / CBS 375.48 / QM 6759 / NRRL 1006</strain>
    </source>
</reference>
<organism evidence="2 3">
    <name type="scientific">Talaromyces stipitatus (strain ATCC 10500 / CBS 375.48 / QM 6759 / NRRL 1006)</name>
    <name type="common">Penicillium stipitatum</name>
    <dbReference type="NCBI Taxonomy" id="441959"/>
    <lineage>
        <taxon>Eukaryota</taxon>
        <taxon>Fungi</taxon>
        <taxon>Dikarya</taxon>
        <taxon>Ascomycota</taxon>
        <taxon>Pezizomycotina</taxon>
        <taxon>Eurotiomycetes</taxon>
        <taxon>Eurotiomycetidae</taxon>
        <taxon>Eurotiales</taxon>
        <taxon>Trichocomaceae</taxon>
        <taxon>Talaromyces</taxon>
        <taxon>Talaromyces sect. Talaromyces</taxon>
    </lineage>
</organism>
<sequence length="420" mass="47893">MYLNSQPVWQLYFKYKESLWFVIDWPRSASHAAIASPTLLPFEAKSTSLDSTKHSTPDETGSPKVGDESITQTTADNEVPAGLPPLQPSPENVILAADAVGDWIELSLFPCELDTVSEPIYEYWRQAAKGELPVPLAAWLSTVAFHASRRNFMAMNHISPTFENITSRILKEKESVILLQRHTTACLTAWWSLYWRNYTDHYRRSADYFAGRRIERLHGSDIDKIHQAILQDARWKQEPADIIRPDMDSQPNMEIFDDDLTFDLMLSMRKLLASKGAIAGLEISQDNEHICESLLAPLRTFLRDNSEYAFIPFHLMYGLELLLTIYKAFLWQTGDIEKPNCRNLALEFAKEVRRSILEAGSALESSGNQEYTAKESSIRLKVQAAKLDKFSCEQRSDLYYQSPWTAGCHMVEILDSSIKV</sequence>